<dbReference type="Pfam" id="PF13780">
    <property type="entry name" value="DUF4176"/>
    <property type="match status" value="1"/>
</dbReference>
<name>A0ABX6C8R2_9LACO</name>
<evidence type="ECO:0000313" key="1">
    <source>
        <dbReference type="EMBL" id="QFP79515.1"/>
    </source>
</evidence>
<reference evidence="1 2" key="1">
    <citation type="submission" date="2019-10" db="EMBL/GenBank/DDBJ databases">
        <title>Genome sequencing of Lactobacillus graminis.</title>
        <authorList>
            <person name="Kim K."/>
        </authorList>
    </citation>
    <scope>NUCLEOTIDE SEQUENCE [LARGE SCALE GENOMIC DNA]</scope>
    <source>
        <strain evidence="1 2">LG542</strain>
    </source>
</reference>
<accession>A0ABX6C8R2</accession>
<organism evidence="1 2">
    <name type="scientific">Latilactobacillus graminis</name>
    <dbReference type="NCBI Taxonomy" id="60519"/>
    <lineage>
        <taxon>Bacteria</taxon>
        <taxon>Bacillati</taxon>
        <taxon>Bacillota</taxon>
        <taxon>Bacilli</taxon>
        <taxon>Lactobacillales</taxon>
        <taxon>Lactobacillaceae</taxon>
        <taxon>Latilactobacillus</taxon>
    </lineage>
</organism>
<protein>
    <submittedName>
        <fullName evidence="1">DUF4176 domain-containing protein</fullName>
    </submittedName>
</protein>
<gene>
    <name evidence="1" type="ORF">LG542_04390</name>
</gene>
<dbReference type="EMBL" id="CP045007">
    <property type="protein sequence ID" value="QFP79515.1"/>
    <property type="molecule type" value="Genomic_DNA"/>
</dbReference>
<proteinExistence type="predicted"/>
<dbReference type="InterPro" id="IPR025233">
    <property type="entry name" value="DUF4176"/>
</dbReference>
<keyword evidence="2" id="KW-1185">Reference proteome</keyword>
<dbReference type="Proteomes" id="UP000326334">
    <property type="component" value="Chromosome"/>
</dbReference>
<evidence type="ECO:0000313" key="2">
    <source>
        <dbReference type="Proteomes" id="UP000326334"/>
    </source>
</evidence>
<sequence length="85" mass="10042">MILFHLTTIKGLLQFEDLNDKISFYDCIGAFMPMGFDLNHSIYFNKNDVERIIYKGYVDELEPDFQADLDSWLSSNSERLQKRQV</sequence>